<keyword evidence="2 8" id="KW-0812">Transmembrane</keyword>
<feature type="transmembrane region" description="Helical" evidence="8">
    <location>
        <begin position="242"/>
        <end position="261"/>
    </location>
</feature>
<evidence type="ECO:0000313" key="10">
    <source>
        <dbReference type="Proteomes" id="UP000027138"/>
    </source>
</evidence>
<dbReference type="PANTHER" id="PTHR21212">
    <property type="entry name" value="BERNARDINELLI-SEIP CONGENITAL LIPODYSTROPHY 2 HOMOLOG BSCL2 PROTEIN"/>
    <property type="match status" value="1"/>
</dbReference>
<reference evidence="9 10" key="1">
    <citation type="journal article" date="2014" name="PLoS ONE">
        <title>Global Analysis of Gene Expression Profiles in Physic Nut (Jatropha curcas L.) Seedlings Exposed to Salt Stress.</title>
        <authorList>
            <person name="Zhang L."/>
            <person name="Zhang C."/>
            <person name="Wu P."/>
            <person name="Chen Y."/>
            <person name="Li M."/>
            <person name="Jiang H."/>
            <person name="Wu G."/>
        </authorList>
    </citation>
    <scope>NUCLEOTIDE SEQUENCE [LARGE SCALE GENOMIC DNA]</scope>
    <source>
        <strain evidence="10">cv. GZQX0401</strain>
        <tissue evidence="9">Young leaves</tissue>
    </source>
</reference>
<name>A0A067JVN7_JATCU</name>
<evidence type="ECO:0000256" key="1">
    <source>
        <dbReference type="ARBA" id="ARBA00004477"/>
    </source>
</evidence>
<dbReference type="PANTHER" id="PTHR21212:SF5">
    <property type="entry name" value="SEIPIN-1"/>
    <property type="match status" value="1"/>
</dbReference>
<evidence type="ECO:0000256" key="4">
    <source>
        <dbReference type="ARBA" id="ARBA00022989"/>
    </source>
</evidence>
<gene>
    <name evidence="9" type="ORF">JCGZ_18026</name>
</gene>
<keyword evidence="3" id="KW-0256">Endoplasmic reticulum</keyword>
<keyword evidence="5" id="KW-0443">Lipid metabolism</keyword>
<evidence type="ECO:0000256" key="6">
    <source>
        <dbReference type="ARBA" id="ARBA00023136"/>
    </source>
</evidence>
<dbReference type="InterPro" id="IPR009617">
    <property type="entry name" value="Seipin"/>
</dbReference>
<dbReference type="Proteomes" id="UP000027138">
    <property type="component" value="Unassembled WGS sequence"/>
</dbReference>
<dbReference type="GO" id="GO:0140042">
    <property type="term" value="P:lipid droplet formation"/>
    <property type="evidence" value="ECO:0007669"/>
    <property type="project" value="UniProtKB-ARBA"/>
</dbReference>
<evidence type="ECO:0008006" key="11">
    <source>
        <dbReference type="Google" id="ProtNLM"/>
    </source>
</evidence>
<feature type="region of interest" description="Disordered" evidence="7">
    <location>
        <begin position="280"/>
        <end position="299"/>
    </location>
</feature>
<dbReference type="GO" id="GO:0005789">
    <property type="term" value="C:endoplasmic reticulum membrane"/>
    <property type="evidence" value="ECO:0007669"/>
    <property type="project" value="UniProtKB-SubCell"/>
</dbReference>
<dbReference type="GO" id="GO:0006629">
    <property type="term" value="P:lipid metabolic process"/>
    <property type="evidence" value="ECO:0007669"/>
    <property type="project" value="UniProtKB-KW"/>
</dbReference>
<dbReference type="AlphaFoldDB" id="A0A067JVN7"/>
<feature type="region of interest" description="Disordered" evidence="7">
    <location>
        <begin position="330"/>
        <end position="362"/>
    </location>
</feature>
<keyword evidence="6 8" id="KW-0472">Membrane</keyword>
<protein>
    <recommendedName>
        <fullName evidence="11">Seipin 1A</fullName>
    </recommendedName>
</protein>
<dbReference type="Pfam" id="PF06775">
    <property type="entry name" value="Seipin"/>
    <property type="match status" value="1"/>
</dbReference>
<feature type="transmembrane region" description="Helical" evidence="8">
    <location>
        <begin position="38"/>
        <end position="71"/>
    </location>
</feature>
<comment type="subcellular location">
    <subcellularLocation>
        <location evidence="1">Endoplasmic reticulum membrane</location>
        <topology evidence="1">Multi-pass membrane protein</topology>
    </subcellularLocation>
</comment>
<dbReference type="EMBL" id="KK914893">
    <property type="protein sequence ID" value="KDP26868.1"/>
    <property type="molecule type" value="Genomic_DNA"/>
</dbReference>
<evidence type="ECO:0000256" key="2">
    <source>
        <dbReference type="ARBA" id="ARBA00022692"/>
    </source>
</evidence>
<evidence type="ECO:0000256" key="5">
    <source>
        <dbReference type="ARBA" id="ARBA00023098"/>
    </source>
</evidence>
<accession>A0A067JVN7</accession>
<keyword evidence="10" id="KW-1185">Reference proteome</keyword>
<dbReference type="CDD" id="cd23995">
    <property type="entry name" value="Seipin_BSCL2_like"/>
    <property type="match status" value="1"/>
</dbReference>
<evidence type="ECO:0000313" key="9">
    <source>
        <dbReference type="EMBL" id="KDP26868.1"/>
    </source>
</evidence>
<sequence length="362" mass="41081">MAFESYRSTEAATARIESEVLKIPLRVTHGSITLVRKIGFGVLGAVHVVMVLISVMILAGFLGVGLVHYCVEEPVFLRERLFFDYTDVNPKAVFSFDSIKRRQMGVPIGHTFHVSLELLVPESDYNRQIGVFQLAAELLSSNGLVIAKSSQPCMLPFRSLPIRLLRTCLMSIPLVLGISAETQKISIQILNHKEGHYSRTKSIRVTLIPRAGTSYLPQLYESEILMKSKLPWTKQIVRNWKWTISIWVTLYIYILLVIIIICCCRPLLFPLTGVTLGEHDDNDRDLGTKESKEKEMETRDEREISELVRKWQQKRRKRKGMFLQRDITETVGSSASSMSVTREDASMVVEDTEDSESVCLGD</sequence>
<feature type="compositionally biased region" description="Polar residues" evidence="7">
    <location>
        <begin position="330"/>
        <end position="340"/>
    </location>
</feature>
<dbReference type="OrthoDB" id="3990054at2759"/>
<organism evidence="9 10">
    <name type="scientific">Jatropha curcas</name>
    <name type="common">Barbados nut</name>
    <dbReference type="NCBI Taxonomy" id="180498"/>
    <lineage>
        <taxon>Eukaryota</taxon>
        <taxon>Viridiplantae</taxon>
        <taxon>Streptophyta</taxon>
        <taxon>Embryophyta</taxon>
        <taxon>Tracheophyta</taxon>
        <taxon>Spermatophyta</taxon>
        <taxon>Magnoliopsida</taxon>
        <taxon>eudicotyledons</taxon>
        <taxon>Gunneridae</taxon>
        <taxon>Pentapetalae</taxon>
        <taxon>rosids</taxon>
        <taxon>fabids</taxon>
        <taxon>Malpighiales</taxon>
        <taxon>Euphorbiaceae</taxon>
        <taxon>Crotonoideae</taxon>
        <taxon>Jatropheae</taxon>
        <taxon>Jatropha</taxon>
    </lineage>
</organism>
<proteinExistence type="predicted"/>
<evidence type="ECO:0000256" key="8">
    <source>
        <dbReference type="SAM" id="Phobius"/>
    </source>
</evidence>
<keyword evidence="4 8" id="KW-1133">Transmembrane helix</keyword>
<evidence type="ECO:0000256" key="7">
    <source>
        <dbReference type="SAM" id="MobiDB-lite"/>
    </source>
</evidence>
<dbReference type="STRING" id="180498.A0A067JVN7"/>
<evidence type="ECO:0000256" key="3">
    <source>
        <dbReference type="ARBA" id="ARBA00022824"/>
    </source>
</evidence>